<evidence type="ECO:0000313" key="1">
    <source>
        <dbReference type="EMBL" id="QXE23359.1"/>
    </source>
</evidence>
<evidence type="ECO:0000313" key="2">
    <source>
        <dbReference type="Proteomes" id="UP000683511"/>
    </source>
</evidence>
<dbReference type="EMBL" id="CP021056">
    <property type="protein sequence ID" value="QXE23359.1"/>
    <property type="molecule type" value="Genomic_DNA"/>
</dbReference>
<dbReference type="Proteomes" id="UP000683511">
    <property type="component" value="Chromosome"/>
</dbReference>
<dbReference type="KEGG" id="rsin:B6N60_02049"/>
<protein>
    <submittedName>
        <fullName evidence="1">Uncharacterized protein</fullName>
    </submittedName>
</protein>
<accession>A0A975T748</accession>
<name>A0A975T748_9NOST</name>
<sequence length="48" mass="5473">MSTNNNYRQFKFHSNVTLVGFVGYELSQVVKLKNGNIELANPDREQTA</sequence>
<reference evidence="1" key="1">
    <citation type="submission" date="2017-04" db="EMBL/GenBank/DDBJ databases">
        <title>Genome deletions in a multicellular cyanobacterial endosymbiont for morphological adaptation in marine diatoms.</title>
        <authorList>
            <person name="Wang Y."/>
            <person name="Gao H."/>
            <person name="Li R."/>
            <person name="Xu X."/>
        </authorList>
    </citation>
    <scope>NUCLEOTIDE SEQUENCE</scope>
    <source>
        <strain evidence="1">FACHB 800</strain>
    </source>
</reference>
<organism evidence="1 2">
    <name type="scientific">Richelia sinica FACHB-800</name>
    <dbReference type="NCBI Taxonomy" id="1357546"/>
    <lineage>
        <taxon>Bacteria</taxon>
        <taxon>Bacillati</taxon>
        <taxon>Cyanobacteriota</taxon>
        <taxon>Cyanophyceae</taxon>
        <taxon>Nostocales</taxon>
        <taxon>Nostocaceae</taxon>
        <taxon>Richelia</taxon>
    </lineage>
</organism>
<gene>
    <name evidence="1" type="ORF">B6N60_02049</name>
</gene>
<proteinExistence type="predicted"/>
<keyword evidence="2" id="KW-1185">Reference proteome</keyword>
<dbReference type="AlphaFoldDB" id="A0A975T748"/>